<evidence type="ECO:0000259" key="17">
    <source>
        <dbReference type="PROSITE" id="PS52004"/>
    </source>
</evidence>
<comment type="similarity">
    <text evidence="2 14 16">Belongs to the thiolase-like superfamily. Beta-ketoacyl-ACP synthases family.</text>
</comment>
<dbReference type="FunFam" id="3.40.47.10:FF:000009">
    <property type="entry name" value="3-oxoacyl-[acyl-carrier-protein] synthase 2"/>
    <property type="match status" value="1"/>
</dbReference>
<protein>
    <recommendedName>
        <fullName evidence="4 14">3-oxoacyl-[acyl-carrier-protein] synthase 2</fullName>
        <ecNumber evidence="3 14">2.3.1.179</ecNumber>
    </recommendedName>
</protein>
<dbReference type="InterPro" id="IPR018201">
    <property type="entry name" value="Ketoacyl_synth_AS"/>
</dbReference>
<dbReference type="CDD" id="cd00834">
    <property type="entry name" value="KAS_I_II"/>
    <property type="match status" value="1"/>
</dbReference>
<dbReference type="Gene3D" id="3.40.47.10">
    <property type="match status" value="1"/>
</dbReference>
<dbReference type="PIRSF" id="PIRSF000447">
    <property type="entry name" value="KAS_II"/>
    <property type="match status" value="1"/>
</dbReference>
<keyword evidence="8" id="KW-0443">Lipid metabolism</keyword>
<dbReference type="OrthoDB" id="9808669at2"/>
<dbReference type="PROSITE" id="PS52004">
    <property type="entry name" value="KS3_2"/>
    <property type="match status" value="1"/>
</dbReference>
<dbReference type="NCBIfam" id="NF005589">
    <property type="entry name" value="PRK07314.1"/>
    <property type="match status" value="1"/>
</dbReference>
<evidence type="ECO:0000256" key="14">
    <source>
        <dbReference type="PIRNR" id="PIRNR000447"/>
    </source>
</evidence>
<dbReference type="NCBIfam" id="NF006434">
    <property type="entry name" value="PRK08722.1"/>
    <property type="match status" value="1"/>
</dbReference>
<keyword evidence="10 14" id="KW-0012">Acyltransferase</keyword>
<dbReference type="Proteomes" id="UP000031977">
    <property type="component" value="Unassembled WGS sequence"/>
</dbReference>
<dbReference type="InterPro" id="IPR000794">
    <property type="entry name" value="Beta-ketoacyl_synthase"/>
</dbReference>
<keyword evidence="9 14" id="KW-0275">Fatty acid biosynthesis</keyword>
<dbReference type="EC" id="2.3.1.179" evidence="3 14"/>
<evidence type="ECO:0000256" key="9">
    <source>
        <dbReference type="ARBA" id="ARBA00023160"/>
    </source>
</evidence>
<evidence type="ECO:0000256" key="6">
    <source>
        <dbReference type="ARBA" id="ARBA00022679"/>
    </source>
</evidence>
<evidence type="ECO:0000256" key="15">
    <source>
        <dbReference type="PIRSR" id="PIRSR000447-1"/>
    </source>
</evidence>
<reference evidence="18 19" key="1">
    <citation type="submission" date="2015-01" db="EMBL/GenBank/DDBJ databases">
        <title>Draft genome of Vibrio mytili type strain CAIM 528.</title>
        <authorList>
            <person name="Gonzalez-Castillo A."/>
            <person name="Gomez-Gil B."/>
            <person name="Enciso-Ibarra J."/>
        </authorList>
    </citation>
    <scope>NUCLEOTIDE SEQUENCE [LARGE SCALE GENOMIC DNA]</scope>
    <source>
        <strain evidence="18 19">CAIM 528</strain>
    </source>
</reference>
<accession>A0A0C3DF40</accession>
<dbReference type="AlphaFoldDB" id="A0A0C3DF40"/>
<dbReference type="RefSeq" id="WP_041156404.1">
    <property type="nucleotide sequence ID" value="NZ_CBCRVP010000006.1"/>
</dbReference>
<name>A0A0C3DF40_9VIBR</name>
<dbReference type="PROSITE" id="PS00606">
    <property type="entry name" value="KS3_1"/>
    <property type="match status" value="1"/>
</dbReference>
<keyword evidence="5 14" id="KW-0444">Lipid biosynthesis</keyword>
<dbReference type="InterPro" id="IPR017568">
    <property type="entry name" value="3-oxoacyl-ACP_synth-2"/>
</dbReference>
<feature type="active site" description="For beta-ketoacyl synthase activity" evidence="15">
    <location>
        <position position="164"/>
    </location>
</feature>
<evidence type="ECO:0000313" key="18">
    <source>
        <dbReference type="EMBL" id="KIN09989.1"/>
    </source>
</evidence>
<evidence type="ECO:0000256" key="3">
    <source>
        <dbReference type="ARBA" id="ARBA00012356"/>
    </source>
</evidence>
<evidence type="ECO:0000256" key="5">
    <source>
        <dbReference type="ARBA" id="ARBA00022516"/>
    </source>
</evidence>
<dbReference type="SUPFAM" id="SSF53901">
    <property type="entry name" value="Thiolase-like"/>
    <property type="match status" value="2"/>
</dbReference>
<dbReference type="GO" id="GO:0006633">
    <property type="term" value="P:fatty acid biosynthetic process"/>
    <property type="evidence" value="ECO:0007669"/>
    <property type="project" value="UniProtKB-UniRule"/>
</dbReference>
<dbReference type="SMART" id="SM00825">
    <property type="entry name" value="PKS_KS"/>
    <property type="match status" value="1"/>
</dbReference>
<dbReference type="InterPro" id="IPR014030">
    <property type="entry name" value="Ketoacyl_synth_N"/>
</dbReference>
<dbReference type="Pfam" id="PF02801">
    <property type="entry name" value="Ketoacyl-synt_C"/>
    <property type="match status" value="1"/>
</dbReference>
<organism evidence="18 19">
    <name type="scientific">Vibrio mytili</name>
    <dbReference type="NCBI Taxonomy" id="50718"/>
    <lineage>
        <taxon>Bacteria</taxon>
        <taxon>Pseudomonadati</taxon>
        <taxon>Pseudomonadota</taxon>
        <taxon>Gammaproteobacteria</taxon>
        <taxon>Vibrionales</taxon>
        <taxon>Vibrionaceae</taxon>
        <taxon>Vibrio</taxon>
    </lineage>
</organism>
<dbReference type="InterPro" id="IPR016039">
    <property type="entry name" value="Thiolase-like"/>
</dbReference>
<dbReference type="NCBIfam" id="TIGR03150">
    <property type="entry name" value="fabF"/>
    <property type="match status" value="1"/>
</dbReference>
<evidence type="ECO:0000256" key="4">
    <source>
        <dbReference type="ARBA" id="ARBA00014657"/>
    </source>
</evidence>
<evidence type="ECO:0000256" key="8">
    <source>
        <dbReference type="ARBA" id="ARBA00023098"/>
    </source>
</evidence>
<evidence type="ECO:0000256" key="10">
    <source>
        <dbReference type="ARBA" id="ARBA00023315"/>
    </source>
</evidence>
<dbReference type="EMBL" id="JXOK01000062">
    <property type="protein sequence ID" value="KIN09989.1"/>
    <property type="molecule type" value="Genomic_DNA"/>
</dbReference>
<dbReference type="UniPathway" id="UPA00094"/>
<evidence type="ECO:0000256" key="16">
    <source>
        <dbReference type="RuleBase" id="RU003694"/>
    </source>
</evidence>
<comment type="catalytic activity">
    <reaction evidence="12 14">
        <text>(9Z)-hexadecenoyl-[ACP] + malonyl-[ACP] + H(+) = 3-oxo-(11Z)-octadecenoyl-[ACP] + holo-[ACP] + CO2</text>
        <dbReference type="Rhea" id="RHEA:55040"/>
        <dbReference type="Rhea" id="RHEA-COMP:9623"/>
        <dbReference type="Rhea" id="RHEA-COMP:9685"/>
        <dbReference type="Rhea" id="RHEA-COMP:10800"/>
        <dbReference type="Rhea" id="RHEA-COMP:14074"/>
        <dbReference type="ChEBI" id="CHEBI:15378"/>
        <dbReference type="ChEBI" id="CHEBI:16526"/>
        <dbReference type="ChEBI" id="CHEBI:64479"/>
        <dbReference type="ChEBI" id="CHEBI:78449"/>
        <dbReference type="ChEBI" id="CHEBI:83989"/>
        <dbReference type="ChEBI" id="CHEBI:138538"/>
        <dbReference type="EC" id="2.3.1.179"/>
    </reaction>
</comment>
<comment type="pathway">
    <text evidence="1 14">Lipid metabolism; fatty acid biosynthesis.</text>
</comment>
<comment type="function">
    <text evidence="11 14">Involved in the type II fatty acid elongation cycle. Catalyzes the elongation of a wide range of acyl-ACP by the addition of two carbons from malonyl-ACP to an acyl acceptor. Can efficiently catalyze the conversion of palmitoleoyl-ACP (cis-hexadec-9-enoyl-ACP) to cis-vaccenoyl-ACP (cis-octadec-11-enoyl-ACP), an essential step in the thermal regulation of fatty acid composition.</text>
</comment>
<evidence type="ECO:0000256" key="12">
    <source>
        <dbReference type="ARBA" id="ARBA00047318"/>
    </source>
</evidence>
<dbReference type="STRING" id="50718.SU60_15980"/>
<dbReference type="Pfam" id="PF00109">
    <property type="entry name" value="ketoacyl-synt"/>
    <property type="match status" value="1"/>
</dbReference>
<keyword evidence="6 14" id="KW-0808">Transferase</keyword>
<gene>
    <name evidence="18" type="ORF">SU60_15980</name>
</gene>
<evidence type="ECO:0000256" key="1">
    <source>
        <dbReference type="ARBA" id="ARBA00005194"/>
    </source>
</evidence>
<evidence type="ECO:0000256" key="2">
    <source>
        <dbReference type="ARBA" id="ARBA00008467"/>
    </source>
</evidence>
<evidence type="ECO:0000256" key="13">
    <source>
        <dbReference type="ARBA" id="ARBA00047659"/>
    </source>
</evidence>
<feature type="domain" description="Ketosynthase family 3 (KS3)" evidence="17">
    <location>
        <begin position="3"/>
        <end position="413"/>
    </location>
</feature>
<keyword evidence="7" id="KW-0276">Fatty acid metabolism</keyword>
<dbReference type="GO" id="GO:0005829">
    <property type="term" value="C:cytosol"/>
    <property type="evidence" value="ECO:0007669"/>
    <property type="project" value="TreeGrafter"/>
</dbReference>
<evidence type="ECO:0000313" key="19">
    <source>
        <dbReference type="Proteomes" id="UP000031977"/>
    </source>
</evidence>
<dbReference type="GO" id="GO:0004315">
    <property type="term" value="F:3-oxoacyl-[acyl-carrier-protein] synthase activity"/>
    <property type="evidence" value="ECO:0007669"/>
    <property type="project" value="UniProtKB-UniRule"/>
</dbReference>
<sequence>MSKHRVVVTGMGMLSPVGNTVESSWKALLEGQSGIVDIDHFDTTNFSTRFAGLVKDFDCTEYMSKKDARKMDLFIQYGIAAGIQALDNSGLQITEENAARVGVAIGSGIGGLELIESGHTALVEKGPRKVSPFFVPSTIVNMVAGNLSIMRGLRGPNIAISTACTTGLHNIGHAARMIAYGDADAMVAGGAEKASTPLGMAGFGAAKALSTRNDEPQKASRPWDKGRDGFVLGDGAGVVVLESYEHAKARGATIYAELVGFGMSGDAYHMTSPSEDGSGGALAMEAAMRDANITGTQVGYVNAHGTSTPAGDVAEIKGVKRALGEEGAKQVLVSSTKSMTGHLLGAAGSVEAIITIMSLVDQIVPPTINLDDPEEGLDIDLVPHTARKVDGMEYAICNSFGFGGTNGSLVFKKFAE</sequence>
<proteinExistence type="inferred from homology"/>
<comment type="catalytic activity">
    <reaction evidence="13 14">
        <text>a fatty acyl-[ACP] + malonyl-[ACP] + H(+) = a 3-oxoacyl-[ACP] + holo-[ACP] + CO2</text>
        <dbReference type="Rhea" id="RHEA:22836"/>
        <dbReference type="Rhea" id="RHEA-COMP:9623"/>
        <dbReference type="Rhea" id="RHEA-COMP:9685"/>
        <dbReference type="Rhea" id="RHEA-COMP:9916"/>
        <dbReference type="Rhea" id="RHEA-COMP:14125"/>
        <dbReference type="ChEBI" id="CHEBI:15378"/>
        <dbReference type="ChEBI" id="CHEBI:16526"/>
        <dbReference type="ChEBI" id="CHEBI:64479"/>
        <dbReference type="ChEBI" id="CHEBI:78449"/>
        <dbReference type="ChEBI" id="CHEBI:78776"/>
        <dbReference type="ChEBI" id="CHEBI:138651"/>
    </reaction>
</comment>
<keyword evidence="19" id="KW-1185">Reference proteome</keyword>
<dbReference type="PANTHER" id="PTHR11712:SF336">
    <property type="entry name" value="3-OXOACYL-[ACYL-CARRIER-PROTEIN] SYNTHASE, MITOCHONDRIAL"/>
    <property type="match status" value="1"/>
</dbReference>
<dbReference type="InterPro" id="IPR020841">
    <property type="entry name" value="PKS_Beta-ketoAc_synthase_dom"/>
</dbReference>
<dbReference type="PANTHER" id="PTHR11712">
    <property type="entry name" value="POLYKETIDE SYNTHASE-RELATED"/>
    <property type="match status" value="1"/>
</dbReference>
<dbReference type="NCBIfam" id="NF004970">
    <property type="entry name" value="PRK06333.1"/>
    <property type="match status" value="1"/>
</dbReference>
<comment type="caution">
    <text evidence="18">The sequence shown here is derived from an EMBL/GenBank/DDBJ whole genome shotgun (WGS) entry which is preliminary data.</text>
</comment>
<dbReference type="InterPro" id="IPR014031">
    <property type="entry name" value="Ketoacyl_synth_C"/>
</dbReference>
<evidence type="ECO:0000256" key="7">
    <source>
        <dbReference type="ARBA" id="ARBA00022832"/>
    </source>
</evidence>
<evidence type="ECO:0000256" key="11">
    <source>
        <dbReference type="ARBA" id="ARBA00024006"/>
    </source>
</evidence>